<feature type="transmembrane region" description="Helical" evidence="6">
    <location>
        <begin position="166"/>
        <end position="184"/>
    </location>
</feature>
<evidence type="ECO:0000313" key="9">
    <source>
        <dbReference type="Proteomes" id="UP001215503"/>
    </source>
</evidence>
<accession>A0ABT5YJP6</accession>
<dbReference type="SUPFAM" id="SSF103481">
    <property type="entry name" value="Multidrug resistance efflux transporter EmrE"/>
    <property type="match status" value="2"/>
</dbReference>
<feature type="transmembrane region" description="Helical" evidence="6">
    <location>
        <begin position="137"/>
        <end position="154"/>
    </location>
</feature>
<sequence>MTRPSETRPRRPLPIQGPLLLAAAVLLWGTAGVASKAVNGIEPVSPVSIVFYRLLFCLPLLLVYGWTRYGARLLAVRREHWLAVFVLALTTACYQVFYFAAVQEAGVTLATFVSLGGAPFLVALLAALVLKERPSRGVLIALLLAVPGALLLVGLPRQELADGDPLLGTLLASCAAFSYAAFALQSRVVANSYDPVQLVLLAFGGALILVLPLALHQGLAVPSSLAAWGLLIYIGLLPTAAAYLLFFAGLREASATLAGLLTVLEPLAAAVLAWLLFGERLGLAGLLGAGLILLALVISSLGGRRSRTA</sequence>
<gene>
    <name evidence="8" type="ORF">P2G67_04165</name>
</gene>
<organism evidence="8 9">
    <name type="scientific">Aquibaculum arenosum</name>
    <dbReference type="NCBI Taxonomy" id="3032591"/>
    <lineage>
        <taxon>Bacteria</taxon>
        <taxon>Pseudomonadati</taxon>
        <taxon>Pseudomonadota</taxon>
        <taxon>Alphaproteobacteria</taxon>
        <taxon>Rhodospirillales</taxon>
        <taxon>Rhodovibrionaceae</taxon>
        <taxon>Aquibaculum</taxon>
    </lineage>
</organism>
<evidence type="ECO:0000313" key="8">
    <source>
        <dbReference type="EMBL" id="MDF2095166.1"/>
    </source>
</evidence>
<dbReference type="InterPro" id="IPR000620">
    <property type="entry name" value="EamA_dom"/>
</dbReference>
<proteinExistence type="inferred from homology"/>
<comment type="similarity">
    <text evidence="2">Belongs to the EamA transporter family.</text>
</comment>
<comment type="subcellular location">
    <subcellularLocation>
        <location evidence="1">Membrane</location>
        <topology evidence="1">Multi-pass membrane protein</topology>
    </subcellularLocation>
</comment>
<evidence type="ECO:0000256" key="3">
    <source>
        <dbReference type="ARBA" id="ARBA00022692"/>
    </source>
</evidence>
<protein>
    <submittedName>
        <fullName evidence="8">EamA family transporter</fullName>
    </submittedName>
</protein>
<dbReference type="InterPro" id="IPR050638">
    <property type="entry name" value="AA-Vitamin_Transporters"/>
</dbReference>
<feature type="transmembrane region" description="Helical" evidence="6">
    <location>
        <begin position="107"/>
        <end position="130"/>
    </location>
</feature>
<dbReference type="InterPro" id="IPR037185">
    <property type="entry name" value="EmrE-like"/>
</dbReference>
<feature type="transmembrane region" description="Helical" evidence="6">
    <location>
        <begin position="257"/>
        <end position="277"/>
    </location>
</feature>
<evidence type="ECO:0000256" key="2">
    <source>
        <dbReference type="ARBA" id="ARBA00007362"/>
    </source>
</evidence>
<evidence type="ECO:0000256" key="4">
    <source>
        <dbReference type="ARBA" id="ARBA00022989"/>
    </source>
</evidence>
<name>A0ABT5YJP6_9PROT</name>
<dbReference type="RefSeq" id="WP_275820330.1">
    <property type="nucleotide sequence ID" value="NZ_JARHUD010000002.1"/>
</dbReference>
<evidence type="ECO:0000259" key="7">
    <source>
        <dbReference type="Pfam" id="PF00892"/>
    </source>
</evidence>
<keyword evidence="3 6" id="KW-0812">Transmembrane</keyword>
<reference evidence="8 9" key="1">
    <citation type="submission" date="2023-03" db="EMBL/GenBank/DDBJ databases">
        <title>Fodinicurvata sp. CAU 1616 isolated from sea sendiment.</title>
        <authorList>
            <person name="Kim W."/>
        </authorList>
    </citation>
    <scope>NUCLEOTIDE SEQUENCE [LARGE SCALE GENOMIC DNA]</scope>
    <source>
        <strain evidence="8 9">CAU 1616</strain>
    </source>
</reference>
<comment type="caution">
    <text evidence="8">The sequence shown here is derived from an EMBL/GenBank/DDBJ whole genome shotgun (WGS) entry which is preliminary data.</text>
</comment>
<evidence type="ECO:0000256" key="5">
    <source>
        <dbReference type="ARBA" id="ARBA00023136"/>
    </source>
</evidence>
<evidence type="ECO:0000256" key="1">
    <source>
        <dbReference type="ARBA" id="ARBA00004141"/>
    </source>
</evidence>
<dbReference type="Pfam" id="PF00892">
    <property type="entry name" value="EamA"/>
    <property type="match status" value="2"/>
</dbReference>
<keyword evidence="4 6" id="KW-1133">Transmembrane helix</keyword>
<dbReference type="PANTHER" id="PTHR32322">
    <property type="entry name" value="INNER MEMBRANE TRANSPORTER"/>
    <property type="match status" value="1"/>
</dbReference>
<feature type="domain" description="EamA" evidence="7">
    <location>
        <begin position="17"/>
        <end position="153"/>
    </location>
</feature>
<feature type="transmembrane region" description="Helical" evidence="6">
    <location>
        <begin position="283"/>
        <end position="303"/>
    </location>
</feature>
<feature type="transmembrane region" description="Helical" evidence="6">
    <location>
        <begin position="81"/>
        <end position="101"/>
    </location>
</feature>
<feature type="transmembrane region" description="Helical" evidence="6">
    <location>
        <begin position="227"/>
        <end position="250"/>
    </location>
</feature>
<keyword evidence="5 6" id="KW-0472">Membrane</keyword>
<feature type="domain" description="EamA" evidence="7">
    <location>
        <begin position="167"/>
        <end position="300"/>
    </location>
</feature>
<evidence type="ECO:0000256" key="6">
    <source>
        <dbReference type="SAM" id="Phobius"/>
    </source>
</evidence>
<dbReference type="Proteomes" id="UP001215503">
    <property type="component" value="Unassembled WGS sequence"/>
</dbReference>
<dbReference type="EMBL" id="JARHUD010000002">
    <property type="protein sequence ID" value="MDF2095166.1"/>
    <property type="molecule type" value="Genomic_DNA"/>
</dbReference>
<feature type="transmembrane region" description="Helical" evidence="6">
    <location>
        <begin position="196"/>
        <end position="215"/>
    </location>
</feature>
<keyword evidence="9" id="KW-1185">Reference proteome</keyword>
<feature type="transmembrane region" description="Helical" evidence="6">
    <location>
        <begin position="50"/>
        <end position="69"/>
    </location>
</feature>
<dbReference type="PANTHER" id="PTHR32322:SF2">
    <property type="entry name" value="EAMA DOMAIN-CONTAINING PROTEIN"/>
    <property type="match status" value="1"/>
</dbReference>